<gene>
    <name evidence="3" type="ORF">HYH02_009506</name>
</gene>
<feature type="region of interest" description="Disordered" evidence="1">
    <location>
        <begin position="1034"/>
        <end position="1138"/>
    </location>
</feature>
<dbReference type="Gene3D" id="3.30.565.10">
    <property type="entry name" value="Histidine kinase-like ATPase, C-terminal domain"/>
    <property type="match status" value="1"/>
</dbReference>
<dbReference type="Pfam" id="PF13589">
    <property type="entry name" value="HATPase_c_3"/>
    <property type="match status" value="1"/>
</dbReference>
<feature type="compositionally biased region" description="Low complexity" evidence="1">
    <location>
        <begin position="204"/>
        <end position="219"/>
    </location>
</feature>
<reference evidence="3" key="1">
    <citation type="journal article" date="2020" name="bioRxiv">
        <title>Comparative genomics of Chlamydomonas.</title>
        <authorList>
            <person name="Craig R.J."/>
            <person name="Hasan A.R."/>
            <person name="Ness R.W."/>
            <person name="Keightley P.D."/>
        </authorList>
    </citation>
    <scope>NUCLEOTIDE SEQUENCE</scope>
    <source>
        <strain evidence="3">CCAP 11/173</strain>
    </source>
</reference>
<sequence length="2834" mass="289791">MSLGTSDYITVLLKDGLGGRRQARINLPVSSFSALQDAIRQAFQPELDEQEFHVVTNNKVVASDAALKRLRPGGQLGVCLGSAPPQPSLSMGAPASILPSAAGNAVGAGGAARSRPPAGPSRPAMSTAAGPAAWCGGSERKPEATSPSGSMDYRPPAKERISFIPHPKTLTMAGDYEYFSARGHHPFAFALAELVDNALRATKGQQPQQQGAPGPAGAGSDDEADDLAKREAAAQGPTTPRSRDITISLVVNERSSAGLIRVQDNGRGMSPKELSDWAVMNLSMEDRGLLPGGAQNGSTSAGGGRYLSGDLSFFGVGSKNAAFFMGRSVKLATRTAGSQAVHELLIAGAELERRYKAGEAVYEEDMVHRQPGDNSTLSQQEAAFGVTRIWIAEEVTSAAACSGAAGPSGPASSPSSSAPANDFPSFTRVTITDLRPDVLALMADADSGAAVCRDLAHLYHYYLHGPAGNVGAAGISATGGKEGGGKEAAAEGSRAWGSGAAVEAAGDAAGRRELPGGEAMPHIVVEYLVGGRCVWRRPLVEVDDDLETRYVRAAQARLEFSLDVPGKGAVEGVLWYFPFVNGAETVPTEQGAAAYGSGCPGGSGGSGGRGNGGRTGGGGAPGPGVLTLAQELPTQMTLHGAAALATQMVRAGRSGLGLGLGGTQAGQLPEQMQRALLDLLDCEDGADAGGSSEAARGSAPLFETFWQGRLIPGSGLDSVPFIEAVRAKLRGSASGKDYVPEEVFRRIRGALFFGPAWRVTRNKLTFRDPLQQLLAAATPGDRGLERRLREWLRDCHTRLDRIIRFEGLADVELKALVRKELGESMTGFKCISDGSRVIVAGDVVRLATKPAALGRVKYFAVPQAGAAEGVYAAGFVTFAGVPAFVHGPDHTSTLPLRRIEEVLAPAAVEELVMRERAKLPSVLKLEPLRLASGRRLDMAVGEPVPETTVAVCTAAGQRLTRTFLQGQKVSLRVQQRLVYMGPRRPSAYCATGEGDVLAAAASGEGEAGLQQEHVETADAVGGAVDATANVAVESAAAEAGGKRGRKRRKRKGAEEGADEAAGEPGHAAAGAAACGKENQAPAGPAAKRSRRGAGAAAATAATAAANPGPAQTSSHPVGDPAAAAGGSGGGASNATRGRPLADGVGQVVLCVENKTPVDGAFQFSKISGGLNRSGTYFLEYRLLPDLPSGCATDAAGAAIAEPTPLWCRTVIYATAGPAVRFELRGEARAVLATKPLALGEALPPLLITCYDAQDNEVAPADAAAVLGSVSAASVELLRPSAACEEQAAASQVALGELKLEWQVESTPEAVMLTSLRVVGCGHAAGCSGGMRAFGGTGHSAAAPASLASADQVLPSPAGGQRGTGGHGSGVGGVHGGGEASGCKELELQLRVTLPNMPSQMLPLKLRPGAPATLRLLPGHPFAPSGTGMGSIMGQLQPAAVMNGEALPEFQVAVLDAWGNATCPTPDLPTHLELEGPVLAPSCSRLDVDGSGRATVQGIRVTAPDTDHIGAQQDVRLSIRCSARGCGARAALETAEAAAAAAAAAVAQDASSPAAVCGWGWGSLLLPLMVQPCTLPTRLELLLDGEPLPIGPGSAGDGMVALMESVAAGSRVSGLALRFLDEAGRPAESGFKGKLQVSWAKGSKKVTVSDPEAIQPLQPLHVKEQAGGEPQSAWVRFVGDGALLSGLTLEASLELAVVAGPPAAWGISVLEWSGGANGGGDGLEGGVRGEHTQVTENLGCVACGAPICLEIQPHDAHGNRCTSWTSSAPRPTPVVEPVREGDGGGEATLLYDASDWVCGWELSQHSGCEAYHVRLTLGGTAGPVKLVVRDSSGPGGESLLQPDALPVELQPGRPTSLAFDGPQQLRCGARGALGDLSVRVTDDWGNLVEGLAGAGGGRGGGRGAKGGDGGSALELTLQTSAIAADGSGNAAKVAVSGSNKVKVTKGCAVFREVRLDGAPGTTYLLRVGSASRKVALRDTSLPVEVVAQNIVRHVALAPCSLPQEALEPGLPLELQVQVTTEDGAALPHDIAAAGLSLRIKAPSVEAAAAARGEEGAAAAAAAASEGRAGSSATACTLVLQPQPQEEGCSPASAGLWRFVTPGALLVAGEYTVTAEYVELRGELARALPKSEQTMRSVSHALQLVPAAPITATLEQPAATAAASGSLAVTNAGDSGRVLLSGAAVQLRDEYGNAVHLDGVLVRWVLDWPSPGDGEGDEAAAAAARDAAIAAGAQLPSLQGGSLDAPQRLEVVTDVRGRAYFKELALEPDSGRVGAVPEGDEGPQVLHMELRLEVALRADGSGPTAGDAEPDAGGVDEGSGAWLRCWSAAVVFSDDAARAATLQRLSARRDELTGYVAEAEAAKEDADRAAASARTAAAQAQEEVERARSRAQGHGQGPTARVASVSSAVEARKLVQSLTERQQRMEEEARQRKGGVTARFGGSSSGLVQALNRCLAAPEGAGEVVGVLAQLATVDDPRVSALLAAAFSSTLQILVVCSYDCIKRLRGMLSASRCQVPSMLALGMAQGFTGESGPRQLMEAMSAMRGVSEEAAALQAAACAGSEPLLVMALPHTRALIAMNADRARSIVASGAGPAAEEWPAGCLGYAVNLLRPAVAGHRALLFYSQLGRTLLFETLDQAAAYRTYVLQSLGTSMGDVYTLDGGKLSGRGVVVGSGFRVLPLEDAPVRFGAEQGLQAALAKQLADMSADVEALAVALEAAKAAAEAAAEADTAAETAAATLVGVSAEVAGELQNIECEMTRVAGSRQPQGGGGRRAGRSNKRGRDAAATQGRRDRDRHTEAEAEEPLQPHAAEADDNEGNAGGGGGKRQRGSRRHQR</sequence>
<feature type="compositionally biased region" description="Low complexity" evidence="1">
    <location>
        <begin position="402"/>
        <end position="420"/>
    </location>
</feature>
<feature type="compositionally biased region" description="Low complexity" evidence="1">
    <location>
        <begin position="104"/>
        <end position="124"/>
    </location>
</feature>
<keyword evidence="4" id="KW-1185">Reference proteome</keyword>
<dbReference type="InterPro" id="IPR055109">
    <property type="entry name" value="SMCHD1_S5"/>
</dbReference>
<dbReference type="InterPro" id="IPR038892">
    <property type="entry name" value="SMCHD1"/>
</dbReference>
<feature type="region of interest" description="Disordered" evidence="1">
    <location>
        <begin position="1351"/>
        <end position="1377"/>
    </location>
</feature>
<dbReference type="SUPFAM" id="SSF55874">
    <property type="entry name" value="ATPase domain of HSP90 chaperone/DNA topoisomerase II/histidine kinase"/>
    <property type="match status" value="1"/>
</dbReference>
<accession>A0A835TCS1</accession>
<feature type="region of interest" description="Disordered" evidence="1">
    <location>
        <begin position="104"/>
        <end position="156"/>
    </location>
</feature>
<feature type="domain" description="SMCHD1 ribosomal S5" evidence="2">
    <location>
        <begin position="684"/>
        <end position="797"/>
    </location>
</feature>
<dbReference type="GO" id="GO:0006302">
    <property type="term" value="P:double-strand break repair"/>
    <property type="evidence" value="ECO:0007669"/>
    <property type="project" value="InterPro"/>
</dbReference>
<dbReference type="InterPro" id="IPR036277">
    <property type="entry name" value="SMC_hinge_sf"/>
</dbReference>
<name>A0A835TCS1_9CHLO</name>
<feature type="compositionally biased region" description="Basic residues" evidence="1">
    <location>
        <begin position="2824"/>
        <end position="2834"/>
    </location>
</feature>
<dbReference type="GO" id="GO:0051276">
    <property type="term" value="P:chromosome organization"/>
    <property type="evidence" value="ECO:0007669"/>
    <property type="project" value="InterPro"/>
</dbReference>
<feature type="compositionally biased region" description="Low complexity" evidence="1">
    <location>
        <begin position="2367"/>
        <end position="2379"/>
    </location>
</feature>
<dbReference type="InterPro" id="IPR036890">
    <property type="entry name" value="HATPase_C_sf"/>
</dbReference>
<evidence type="ECO:0000256" key="1">
    <source>
        <dbReference type="SAM" id="MobiDB-lite"/>
    </source>
</evidence>
<feature type="compositionally biased region" description="Gly residues" evidence="1">
    <location>
        <begin position="1359"/>
        <end position="1377"/>
    </location>
</feature>
<dbReference type="GO" id="GO:0005524">
    <property type="term" value="F:ATP binding"/>
    <property type="evidence" value="ECO:0007669"/>
    <property type="project" value="InterPro"/>
</dbReference>
<dbReference type="EMBL" id="JAEHOD010000032">
    <property type="protein sequence ID" value="KAG2443092.1"/>
    <property type="molecule type" value="Genomic_DNA"/>
</dbReference>
<feature type="compositionally biased region" description="Basic and acidic residues" evidence="1">
    <location>
        <begin position="2788"/>
        <end position="2798"/>
    </location>
</feature>
<feature type="domain" description="SMCHD1 ribosomal S5" evidence="2">
    <location>
        <begin position="544"/>
        <end position="592"/>
    </location>
</feature>
<organism evidence="3 4">
    <name type="scientific">Chlamydomonas schloesseri</name>
    <dbReference type="NCBI Taxonomy" id="2026947"/>
    <lineage>
        <taxon>Eukaryota</taxon>
        <taxon>Viridiplantae</taxon>
        <taxon>Chlorophyta</taxon>
        <taxon>core chlorophytes</taxon>
        <taxon>Chlorophyceae</taxon>
        <taxon>CS clade</taxon>
        <taxon>Chlamydomonadales</taxon>
        <taxon>Chlamydomonadaceae</taxon>
        <taxon>Chlamydomonas</taxon>
    </lineage>
</organism>
<dbReference type="Pfam" id="PF22899">
    <property type="entry name" value="SMCHD1_S5"/>
    <property type="match status" value="2"/>
</dbReference>
<proteinExistence type="predicted"/>
<protein>
    <recommendedName>
        <fullName evidence="2">SMCHD1 ribosomal S5 domain-containing protein</fullName>
    </recommendedName>
</protein>
<feature type="region of interest" description="Disordered" evidence="1">
    <location>
        <begin position="402"/>
        <end position="422"/>
    </location>
</feature>
<dbReference type="PANTHER" id="PTHR22640">
    <property type="entry name" value="STRUCTURAL MAINTENANCE OF CHROMOSOMES FLEXIBLE HINGE DOMAIN-CONTAINING PROTEIN 1"/>
    <property type="match status" value="1"/>
</dbReference>
<comment type="caution">
    <text evidence="3">The sequence shown here is derived from an EMBL/GenBank/DDBJ whole genome shotgun (WGS) entry which is preliminary data.</text>
</comment>
<dbReference type="PANTHER" id="PTHR22640:SF2">
    <property type="entry name" value="STRUCTURAL MAINTENANCE OF CHROMOSOMES FLEXIBLE HINGE DOMAIN-CONTAINING PROTEIN 1"/>
    <property type="match status" value="1"/>
</dbReference>
<feature type="compositionally biased region" description="Basic residues" evidence="1">
    <location>
        <begin position="1042"/>
        <end position="1051"/>
    </location>
</feature>
<evidence type="ECO:0000259" key="2">
    <source>
        <dbReference type="Pfam" id="PF22899"/>
    </source>
</evidence>
<feature type="region of interest" description="Disordered" evidence="1">
    <location>
        <begin position="2756"/>
        <end position="2834"/>
    </location>
</feature>
<evidence type="ECO:0000313" key="4">
    <source>
        <dbReference type="Proteomes" id="UP000613740"/>
    </source>
</evidence>
<dbReference type="GO" id="GO:0005694">
    <property type="term" value="C:chromosome"/>
    <property type="evidence" value="ECO:0007669"/>
    <property type="project" value="InterPro"/>
</dbReference>
<feature type="region of interest" description="Disordered" evidence="1">
    <location>
        <begin position="2359"/>
        <end position="2401"/>
    </location>
</feature>
<dbReference type="OrthoDB" id="10036779at2759"/>
<dbReference type="SUPFAM" id="SSF75553">
    <property type="entry name" value="Smc hinge domain"/>
    <property type="match status" value="1"/>
</dbReference>
<dbReference type="Proteomes" id="UP000613740">
    <property type="component" value="Unassembled WGS sequence"/>
</dbReference>
<evidence type="ECO:0000313" key="3">
    <source>
        <dbReference type="EMBL" id="KAG2443092.1"/>
    </source>
</evidence>
<feature type="region of interest" description="Disordered" evidence="1">
    <location>
        <begin position="202"/>
        <end position="246"/>
    </location>
</feature>
<feature type="compositionally biased region" description="Low complexity" evidence="1">
    <location>
        <begin position="1062"/>
        <end position="1110"/>
    </location>
</feature>